<organism evidence="2 3">
    <name type="scientific">Flaviflexus salsibiostraticola</name>
    <dbReference type="NCBI Taxonomy" id="1282737"/>
    <lineage>
        <taxon>Bacteria</taxon>
        <taxon>Bacillati</taxon>
        <taxon>Actinomycetota</taxon>
        <taxon>Actinomycetes</taxon>
        <taxon>Actinomycetales</taxon>
        <taxon>Actinomycetaceae</taxon>
        <taxon>Flaviflexus</taxon>
    </lineage>
</organism>
<evidence type="ECO:0000259" key="1">
    <source>
        <dbReference type="SMART" id="SM00481"/>
    </source>
</evidence>
<evidence type="ECO:0000313" key="2">
    <source>
        <dbReference type="EMBL" id="AZN29646.1"/>
    </source>
</evidence>
<dbReference type="InterPro" id="IPR003141">
    <property type="entry name" value="Pol/His_phosphatase_N"/>
</dbReference>
<gene>
    <name evidence="2" type="ORF">EJO69_04485</name>
</gene>
<name>A0A3Q8WT13_9ACTO</name>
<reference evidence="2 3" key="1">
    <citation type="submission" date="2018-12" db="EMBL/GenBank/DDBJ databases">
        <title>Complete genome sequence of Flaviflexus salsibiostraticola KCTC 33148.</title>
        <authorList>
            <person name="Bae J.-W."/>
        </authorList>
    </citation>
    <scope>NUCLEOTIDE SEQUENCE [LARGE SCALE GENOMIC DNA]</scope>
    <source>
        <strain evidence="2 3">KCTC 33148</strain>
    </source>
</reference>
<dbReference type="InterPro" id="IPR016195">
    <property type="entry name" value="Pol/histidinol_Pase-like"/>
</dbReference>
<dbReference type="Gene3D" id="3.20.20.140">
    <property type="entry name" value="Metal-dependent hydrolases"/>
    <property type="match status" value="1"/>
</dbReference>
<dbReference type="InterPro" id="IPR004013">
    <property type="entry name" value="PHP_dom"/>
</dbReference>
<evidence type="ECO:0000313" key="3">
    <source>
        <dbReference type="Proteomes" id="UP000270021"/>
    </source>
</evidence>
<dbReference type="SMART" id="SM00481">
    <property type="entry name" value="POLIIIAc"/>
    <property type="match status" value="1"/>
</dbReference>
<proteinExistence type="predicted"/>
<dbReference type="RefSeq" id="WP_126039701.1">
    <property type="nucleotide sequence ID" value="NZ_CP034438.1"/>
</dbReference>
<dbReference type="Pfam" id="PF02811">
    <property type="entry name" value="PHP"/>
    <property type="match status" value="1"/>
</dbReference>
<keyword evidence="3" id="KW-1185">Reference proteome</keyword>
<dbReference type="KEGG" id="fsl:EJO69_04485"/>
<accession>A0A3Q8WT13</accession>
<dbReference type="SUPFAM" id="SSF89550">
    <property type="entry name" value="PHP domain-like"/>
    <property type="match status" value="1"/>
</dbReference>
<protein>
    <submittedName>
        <fullName evidence="2">PHP domain-containing protein</fullName>
    </submittedName>
</protein>
<dbReference type="PANTHER" id="PTHR42924">
    <property type="entry name" value="EXONUCLEASE"/>
    <property type="match status" value="1"/>
</dbReference>
<feature type="domain" description="Polymerase/histidinol phosphatase N-terminal" evidence="1">
    <location>
        <begin position="2"/>
        <end position="67"/>
    </location>
</feature>
<dbReference type="Gene3D" id="1.10.150.650">
    <property type="match status" value="1"/>
</dbReference>
<dbReference type="Proteomes" id="UP000270021">
    <property type="component" value="Chromosome"/>
</dbReference>
<dbReference type="EMBL" id="CP034438">
    <property type="protein sequence ID" value="AZN29646.1"/>
    <property type="molecule type" value="Genomic_DNA"/>
</dbReference>
<dbReference type="InterPro" id="IPR052018">
    <property type="entry name" value="PHP_domain"/>
</dbReference>
<dbReference type="PANTHER" id="PTHR42924:SF3">
    <property type="entry name" value="POLYMERASE_HISTIDINOL PHOSPHATASE N-TERMINAL DOMAIN-CONTAINING PROTEIN"/>
    <property type="match status" value="1"/>
</dbReference>
<dbReference type="AlphaFoldDB" id="A0A3Q8WT13"/>
<dbReference type="GO" id="GO:0004534">
    <property type="term" value="F:5'-3' RNA exonuclease activity"/>
    <property type="evidence" value="ECO:0007669"/>
    <property type="project" value="TreeGrafter"/>
</dbReference>
<dbReference type="OrthoDB" id="9804333at2"/>
<dbReference type="GO" id="GO:0035312">
    <property type="term" value="F:5'-3' DNA exonuclease activity"/>
    <property type="evidence" value="ECO:0007669"/>
    <property type="project" value="TreeGrafter"/>
</dbReference>
<sequence length="278" mass="30383">MIDLHTHSVHSDGTQSPQELMAEAASLGIHTVALTDHDTVAGHREAIDAVTVTGVSLVRGIEISARYEHRSVHLLGYLFDPHEGIAQHCIRLREARTDRLYSMVEAMEEDGLLTWQEVLDASGDGATLGRPHVADALLARGTVESRDDAFATLLSARSPYYRPYWAPELGEAVDLIHEAGGVAIWAHPRAVGRGAAHSWSSIVEGLDLGIDGLEVDHRDNPRSDRDILADIVTERGLIRTGSSDYHGTGKRNRLGENTTSPEMFEKIAYKASMEVINP</sequence>
<dbReference type="CDD" id="cd07438">
    <property type="entry name" value="PHP_HisPPase_AMP"/>
    <property type="match status" value="1"/>
</dbReference>